<keyword evidence="1" id="KW-1133">Transmembrane helix</keyword>
<name>A0ABS3V7X4_9ACTN</name>
<organism evidence="3 4">
    <name type="scientific">Micromonospora antibiotica</name>
    <dbReference type="NCBI Taxonomy" id="2807623"/>
    <lineage>
        <taxon>Bacteria</taxon>
        <taxon>Bacillati</taxon>
        <taxon>Actinomycetota</taxon>
        <taxon>Actinomycetes</taxon>
        <taxon>Micromonosporales</taxon>
        <taxon>Micromonosporaceae</taxon>
        <taxon>Micromonospora</taxon>
    </lineage>
</organism>
<dbReference type="Pfam" id="PF20703">
    <property type="entry name" value="nSTAND1"/>
    <property type="match status" value="1"/>
</dbReference>
<evidence type="ECO:0000313" key="4">
    <source>
        <dbReference type="Proteomes" id="UP000671399"/>
    </source>
</evidence>
<dbReference type="SUPFAM" id="SSF52540">
    <property type="entry name" value="P-loop containing nucleoside triphosphate hydrolases"/>
    <property type="match status" value="1"/>
</dbReference>
<evidence type="ECO:0000313" key="3">
    <source>
        <dbReference type="EMBL" id="MBO4161713.1"/>
    </source>
</evidence>
<protein>
    <submittedName>
        <fullName evidence="3">AAA family ATPase</fullName>
    </submittedName>
</protein>
<comment type="caution">
    <text evidence="3">The sequence shown here is derived from an EMBL/GenBank/DDBJ whole genome shotgun (WGS) entry which is preliminary data.</text>
</comment>
<dbReference type="InterPro" id="IPR049052">
    <property type="entry name" value="nSTAND1"/>
</dbReference>
<sequence>MAINILTARTDSWRGPWRLVLDFAYLWLPLCVVLWLGWRFFVHRRTAVTWRGAESPYPGLAPFTVERAGVFFGRDREARDVLHRLERSGPSPATRIVAIVGPSGVGKSSLIRAGILARLPRRWTVVGPLRPAADPFMSLAAALTGGQGAALQTARLLREESAESVADLCRRNRRLAIPCY</sequence>
<accession>A0ABS3V7X4</accession>
<evidence type="ECO:0000256" key="1">
    <source>
        <dbReference type="SAM" id="Phobius"/>
    </source>
</evidence>
<evidence type="ECO:0000259" key="2">
    <source>
        <dbReference type="Pfam" id="PF20703"/>
    </source>
</evidence>
<dbReference type="Proteomes" id="UP000671399">
    <property type="component" value="Unassembled WGS sequence"/>
</dbReference>
<feature type="transmembrane region" description="Helical" evidence="1">
    <location>
        <begin position="23"/>
        <end position="42"/>
    </location>
</feature>
<dbReference type="EMBL" id="JAGFWR010000005">
    <property type="protein sequence ID" value="MBO4161713.1"/>
    <property type="molecule type" value="Genomic_DNA"/>
</dbReference>
<keyword evidence="1" id="KW-0472">Membrane</keyword>
<dbReference type="InterPro" id="IPR027417">
    <property type="entry name" value="P-loop_NTPase"/>
</dbReference>
<keyword evidence="4" id="KW-1185">Reference proteome</keyword>
<dbReference type="Gene3D" id="3.40.50.300">
    <property type="entry name" value="P-loop containing nucleotide triphosphate hydrolases"/>
    <property type="match status" value="1"/>
</dbReference>
<feature type="domain" description="Novel STAND NTPase 1" evidence="2">
    <location>
        <begin position="56"/>
        <end position="166"/>
    </location>
</feature>
<reference evidence="3 4" key="1">
    <citation type="submission" date="2021-03" db="EMBL/GenBank/DDBJ databases">
        <authorList>
            <person name="Lee D.-H."/>
        </authorList>
    </citation>
    <scope>NUCLEOTIDE SEQUENCE [LARGE SCALE GENOMIC DNA]</scope>
    <source>
        <strain evidence="3 4">MMS20-R2-23</strain>
    </source>
</reference>
<gene>
    <name evidence="3" type="ORF">JQN83_12955</name>
</gene>
<keyword evidence="1" id="KW-0812">Transmembrane</keyword>
<dbReference type="RefSeq" id="WP_208567361.1">
    <property type="nucleotide sequence ID" value="NZ_JAGFWR010000005.1"/>
</dbReference>
<proteinExistence type="predicted"/>